<evidence type="ECO:0000256" key="1">
    <source>
        <dbReference type="PIRSR" id="PIRSR017388-1"/>
    </source>
</evidence>
<dbReference type="Pfam" id="PF12146">
    <property type="entry name" value="Hydrolase_4"/>
    <property type="match status" value="1"/>
</dbReference>
<keyword evidence="4" id="KW-1185">Reference proteome</keyword>
<dbReference type="Gene3D" id="3.40.50.1820">
    <property type="entry name" value="alpha/beta hydrolase"/>
    <property type="match status" value="1"/>
</dbReference>
<dbReference type="InterPro" id="IPR029058">
    <property type="entry name" value="AB_hydrolase_fold"/>
</dbReference>
<dbReference type="SUPFAM" id="SSF53474">
    <property type="entry name" value="alpha/beta-Hydrolases"/>
    <property type="match status" value="1"/>
</dbReference>
<dbReference type="OrthoDB" id="8476759at2"/>
<dbReference type="STRING" id="1212491.LFA_2523"/>
<feature type="active site" description="Nucleophile" evidence="1">
    <location>
        <position position="90"/>
    </location>
</feature>
<gene>
    <name evidence="3" type="ORF">LFA_2523</name>
</gene>
<dbReference type="KEGG" id="lfa:LFA_2523"/>
<dbReference type="InterPro" id="IPR022742">
    <property type="entry name" value="Hydrolase_4"/>
</dbReference>
<feature type="active site" description="Charge relay system" evidence="1">
    <location>
        <position position="213"/>
    </location>
</feature>
<dbReference type="GO" id="GO:0052689">
    <property type="term" value="F:carboxylic ester hydrolase activity"/>
    <property type="evidence" value="ECO:0007669"/>
    <property type="project" value="InterPro"/>
</dbReference>
<dbReference type="InterPro" id="IPR012354">
    <property type="entry name" value="Esterase_lipase"/>
</dbReference>
<accession>A0A098G7E8</accession>
<feature type="domain" description="Serine aminopeptidase S33" evidence="2">
    <location>
        <begin position="15"/>
        <end position="249"/>
    </location>
</feature>
<organism evidence="3 4">
    <name type="scientific">Legionella fallonii LLAP-10</name>
    <dbReference type="NCBI Taxonomy" id="1212491"/>
    <lineage>
        <taxon>Bacteria</taxon>
        <taxon>Pseudomonadati</taxon>
        <taxon>Pseudomonadota</taxon>
        <taxon>Gammaproteobacteria</taxon>
        <taxon>Legionellales</taxon>
        <taxon>Legionellaceae</taxon>
        <taxon>Legionella</taxon>
    </lineage>
</organism>
<dbReference type="EMBL" id="LN614827">
    <property type="protein sequence ID" value="CEG57894.1"/>
    <property type="molecule type" value="Genomic_DNA"/>
</dbReference>
<evidence type="ECO:0000313" key="3">
    <source>
        <dbReference type="EMBL" id="CEG57894.1"/>
    </source>
</evidence>
<proteinExistence type="predicted"/>
<evidence type="ECO:0000259" key="2">
    <source>
        <dbReference type="Pfam" id="PF12146"/>
    </source>
</evidence>
<dbReference type="Proteomes" id="UP000032430">
    <property type="component" value="Chromosome I"/>
</dbReference>
<sequence>MKAMDHIHLNGGEHAVMLLYGLSGSPLEIIYLATKLNEEGYSVEIPHIPGYEHSVQGEIIKPHEFWVNSAIDYFHQMKRKYKSVSIGGLSAGAVLCLRLAELVGNEVSALILLSTTLYTDGWSIPWYQVFLPLLYFSPFRYKLSFKESEPFGIKNLERRAIASKGMTENAVSITGGSAISLFKLYQARQLNHLVIKNLSLITCPTLVIHAVEDDTASLKNMELVLANISSPFVKQLTLQDSYHIITVDNEKEKVVQSCIDFLQQALLDG</sequence>
<dbReference type="AlphaFoldDB" id="A0A098G7E8"/>
<dbReference type="ESTHER" id="9gamm-a0a098g7e8">
    <property type="family name" value="CarbLipBact_2"/>
</dbReference>
<reference evidence="4" key="1">
    <citation type="submission" date="2014-09" db="EMBL/GenBank/DDBJ databases">
        <authorList>
            <person name="Gomez-Valero L."/>
        </authorList>
    </citation>
    <scope>NUCLEOTIDE SEQUENCE [LARGE SCALE GENOMIC DNA]</scope>
    <source>
        <strain evidence="4">ATCC700992</strain>
    </source>
</reference>
<name>A0A098G7E8_9GAMM</name>
<dbReference type="HOGENOM" id="CLU_076594_1_0_6"/>
<evidence type="ECO:0000313" key="4">
    <source>
        <dbReference type="Proteomes" id="UP000032430"/>
    </source>
</evidence>
<protein>
    <submittedName>
        <fullName evidence="3">Putative esterase</fullName>
    </submittedName>
</protein>
<dbReference type="PIRSF" id="PIRSF017388">
    <property type="entry name" value="Esterase_lipase"/>
    <property type="match status" value="1"/>
</dbReference>
<feature type="active site" description="Charge relay system" evidence="1">
    <location>
        <position position="243"/>
    </location>
</feature>